<dbReference type="Proteomes" id="UP001595683">
    <property type="component" value="Unassembled WGS sequence"/>
</dbReference>
<dbReference type="Pfam" id="PF04828">
    <property type="entry name" value="GFA"/>
    <property type="match status" value="1"/>
</dbReference>
<accession>A0ABV7UYT2</accession>
<organism evidence="6 7">
    <name type="scientific">Novosphingobium pokkalii</name>
    <dbReference type="NCBI Taxonomy" id="1770194"/>
    <lineage>
        <taxon>Bacteria</taxon>
        <taxon>Pseudomonadati</taxon>
        <taxon>Pseudomonadota</taxon>
        <taxon>Alphaproteobacteria</taxon>
        <taxon>Sphingomonadales</taxon>
        <taxon>Sphingomonadaceae</taxon>
        <taxon>Novosphingobium</taxon>
    </lineage>
</organism>
<name>A0ABV7UYT2_9SPHN</name>
<reference evidence="7" key="1">
    <citation type="journal article" date="2019" name="Int. J. Syst. Evol. Microbiol.">
        <title>The Global Catalogue of Microorganisms (GCM) 10K type strain sequencing project: providing services to taxonomists for standard genome sequencing and annotation.</title>
        <authorList>
            <consortium name="The Broad Institute Genomics Platform"/>
            <consortium name="The Broad Institute Genome Sequencing Center for Infectious Disease"/>
            <person name="Wu L."/>
            <person name="Ma J."/>
        </authorList>
    </citation>
    <scope>NUCLEOTIDE SEQUENCE [LARGE SCALE GENOMIC DNA]</scope>
    <source>
        <strain evidence="7">KCTC 42224</strain>
    </source>
</reference>
<proteinExistence type="inferred from homology"/>
<dbReference type="PANTHER" id="PTHR33337">
    <property type="entry name" value="GFA DOMAIN-CONTAINING PROTEIN"/>
    <property type="match status" value="1"/>
</dbReference>
<evidence type="ECO:0000256" key="4">
    <source>
        <dbReference type="ARBA" id="ARBA00023239"/>
    </source>
</evidence>
<dbReference type="InterPro" id="IPR006913">
    <property type="entry name" value="CENP-V/GFA"/>
</dbReference>
<feature type="domain" description="CENP-V/GFA" evidence="5">
    <location>
        <begin position="9"/>
        <end position="121"/>
    </location>
</feature>
<sequence>MKTPDAPFATGACPCDAVRFAMVSAPYVVHACHCRDCQRLTGSAFAINAVIETDRLALLAGTVLPVSHPTPSGRGQTILRCNECQGAVWSHYGSMDEKAAFVRTGTLDSPALCAPHVHIYTRTRLPWITLPTGIPAFEAFYGGRDIPLIYGAEGAARLAALRARIV</sequence>
<keyword evidence="4" id="KW-0456">Lyase</keyword>
<evidence type="ECO:0000256" key="1">
    <source>
        <dbReference type="ARBA" id="ARBA00005495"/>
    </source>
</evidence>
<gene>
    <name evidence="6" type="ORF">ACFOOT_02525</name>
</gene>
<evidence type="ECO:0000256" key="2">
    <source>
        <dbReference type="ARBA" id="ARBA00022723"/>
    </source>
</evidence>
<dbReference type="PANTHER" id="PTHR33337:SF33">
    <property type="entry name" value="CENP-V_GFA DOMAIN-CONTAINING PROTEIN"/>
    <property type="match status" value="1"/>
</dbReference>
<protein>
    <submittedName>
        <fullName evidence="6">GFA family protein</fullName>
    </submittedName>
</protein>
<keyword evidence="3" id="KW-0862">Zinc</keyword>
<keyword evidence="2" id="KW-0479">Metal-binding</keyword>
<dbReference type="PROSITE" id="PS51891">
    <property type="entry name" value="CENP_V_GFA"/>
    <property type="match status" value="1"/>
</dbReference>
<evidence type="ECO:0000259" key="5">
    <source>
        <dbReference type="PROSITE" id="PS51891"/>
    </source>
</evidence>
<evidence type="ECO:0000313" key="6">
    <source>
        <dbReference type="EMBL" id="MFC3670290.1"/>
    </source>
</evidence>
<evidence type="ECO:0000313" key="7">
    <source>
        <dbReference type="Proteomes" id="UP001595683"/>
    </source>
</evidence>
<comment type="similarity">
    <text evidence="1">Belongs to the Gfa family.</text>
</comment>
<dbReference type="InterPro" id="IPR011057">
    <property type="entry name" value="Mss4-like_sf"/>
</dbReference>
<dbReference type="RefSeq" id="WP_191325365.1">
    <property type="nucleotide sequence ID" value="NZ_BMZP01000017.1"/>
</dbReference>
<dbReference type="EMBL" id="JBHRYE010000006">
    <property type="protein sequence ID" value="MFC3670290.1"/>
    <property type="molecule type" value="Genomic_DNA"/>
</dbReference>
<evidence type="ECO:0000256" key="3">
    <source>
        <dbReference type="ARBA" id="ARBA00022833"/>
    </source>
</evidence>
<keyword evidence="7" id="KW-1185">Reference proteome</keyword>
<dbReference type="SUPFAM" id="SSF51316">
    <property type="entry name" value="Mss4-like"/>
    <property type="match status" value="1"/>
</dbReference>
<dbReference type="Gene3D" id="3.90.1590.10">
    <property type="entry name" value="glutathione-dependent formaldehyde- activating enzyme (gfa)"/>
    <property type="match status" value="1"/>
</dbReference>
<comment type="caution">
    <text evidence="6">The sequence shown here is derived from an EMBL/GenBank/DDBJ whole genome shotgun (WGS) entry which is preliminary data.</text>
</comment>